<sequence length="244" mass="27132">MYAMKKLNKSEMLRRGQVEHVKAERNLLTEVDSNCLQGYYTGHLLLEQIIIYNYTRGRVKIVEVSAGAYHSLALSDSQLGVNGENSMVPSLVQISSIKVGGMMSLAIDNLGSLWMWGNCQPQDALPEGEFPLIKTFTPIHVWNFHGQTMVKVACGNEHIVALVSYGEKHKGENLVCYIWGNNNHGQLGLGDTEIRTTPEMVKAFGQDSFCHSNWKMVLTVKGYNGAPCEIWSCGVILFVLMAGY</sequence>
<evidence type="ECO:0000313" key="2">
    <source>
        <dbReference type="Proteomes" id="UP001055811"/>
    </source>
</evidence>
<keyword evidence="2" id="KW-1185">Reference proteome</keyword>
<dbReference type="Proteomes" id="UP001055811">
    <property type="component" value="Linkage Group LG01"/>
</dbReference>
<dbReference type="EMBL" id="CM042009">
    <property type="protein sequence ID" value="KAI3790874.1"/>
    <property type="molecule type" value="Genomic_DNA"/>
</dbReference>
<gene>
    <name evidence="1" type="ORF">L2E82_04268</name>
</gene>
<comment type="caution">
    <text evidence="1">The sequence shown here is derived from an EMBL/GenBank/DDBJ whole genome shotgun (WGS) entry which is preliminary data.</text>
</comment>
<protein>
    <submittedName>
        <fullName evidence="1">Uncharacterized protein</fullName>
    </submittedName>
</protein>
<evidence type="ECO:0000313" key="1">
    <source>
        <dbReference type="EMBL" id="KAI3790874.1"/>
    </source>
</evidence>
<reference evidence="1 2" key="2">
    <citation type="journal article" date="2022" name="Mol. Ecol. Resour.">
        <title>The genomes of chicory, endive, great burdock and yacon provide insights into Asteraceae paleo-polyploidization history and plant inulin production.</title>
        <authorList>
            <person name="Fan W."/>
            <person name="Wang S."/>
            <person name="Wang H."/>
            <person name="Wang A."/>
            <person name="Jiang F."/>
            <person name="Liu H."/>
            <person name="Zhao H."/>
            <person name="Xu D."/>
            <person name="Zhang Y."/>
        </authorList>
    </citation>
    <scope>NUCLEOTIDE SEQUENCE [LARGE SCALE GENOMIC DNA]</scope>
    <source>
        <strain evidence="2">cv. Punajuju</strain>
        <tissue evidence="1">Leaves</tissue>
    </source>
</reference>
<reference evidence="2" key="1">
    <citation type="journal article" date="2022" name="Mol. Ecol. Resour.">
        <title>The genomes of chicory, endive, great burdock and yacon provide insights into Asteraceae palaeo-polyploidization history and plant inulin production.</title>
        <authorList>
            <person name="Fan W."/>
            <person name="Wang S."/>
            <person name="Wang H."/>
            <person name="Wang A."/>
            <person name="Jiang F."/>
            <person name="Liu H."/>
            <person name="Zhao H."/>
            <person name="Xu D."/>
            <person name="Zhang Y."/>
        </authorList>
    </citation>
    <scope>NUCLEOTIDE SEQUENCE [LARGE SCALE GENOMIC DNA]</scope>
    <source>
        <strain evidence="2">cv. Punajuju</strain>
    </source>
</reference>
<name>A0ACB9H554_CICIN</name>
<organism evidence="1 2">
    <name type="scientific">Cichorium intybus</name>
    <name type="common">Chicory</name>
    <dbReference type="NCBI Taxonomy" id="13427"/>
    <lineage>
        <taxon>Eukaryota</taxon>
        <taxon>Viridiplantae</taxon>
        <taxon>Streptophyta</taxon>
        <taxon>Embryophyta</taxon>
        <taxon>Tracheophyta</taxon>
        <taxon>Spermatophyta</taxon>
        <taxon>Magnoliopsida</taxon>
        <taxon>eudicotyledons</taxon>
        <taxon>Gunneridae</taxon>
        <taxon>Pentapetalae</taxon>
        <taxon>asterids</taxon>
        <taxon>campanulids</taxon>
        <taxon>Asterales</taxon>
        <taxon>Asteraceae</taxon>
        <taxon>Cichorioideae</taxon>
        <taxon>Cichorieae</taxon>
        <taxon>Cichoriinae</taxon>
        <taxon>Cichorium</taxon>
    </lineage>
</organism>
<proteinExistence type="predicted"/>
<accession>A0ACB9H554</accession>